<dbReference type="InterPro" id="IPR038576">
    <property type="entry name" value="Methyltransf_Zn-bd_dom_put_sf"/>
</dbReference>
<dbReference type="Pfam" id="PF13489">
    <property type="entry name" value="Methyltransf_23"/>
    <property type="match status" value="1"/>
</dbReference>
<evidence type="ECO:0000259" key="2">
    <source>
        <dbReference type="Pfam" id="PF08484"/>
    </source>
</evidence>
<dbReference type="Gene3D" id="6.20.50.110">
    <property type="entry name" value="Methyltransferase, zinc-binding domain"/>
    <property type="match status" value="1"/>
</dbReference>
<dbReference type="Gene3D" id="3.40.50.150">
    <property type="entry name" value="Vaccinia Virus protein VP39"/>
    <property type="match status" value="1"/>
</dbReference>
<dbReference type="InterPro" id="IPR013630">
    <property type="entry name" value="Methyltransf_Zn-bd_dom_put"/>
</dbReference>
<name>A0A382I0H2_9ZZZZ</name>
<dbReference type="EMBL" id="UINC01064242">
    <property type="protein sequence ID" value="SVB92727.1"/>
    <property type="molecule type" value="Genomic_DNA"/>
</dbReference>
<dbReference type="Gene3D" id="3.40.50.720">
    <property type="entry name" value="NAD(P)-binding Rossmann-like Domain"/>
    <property type="match status" value="1"/>
</dbReference>
<evidence type="ECO:0000259" key="1">
    <source>
        <dbReference type="Pfam" id="PF08421"/>
    </source>
</evidence>
<organism evidence="3">
    <name type="scientific">marine metagenome</name>
    <dbReference type="NCBI Taxonomy" id="408172"/>
    <lineage>
        <taxon>unclassified sequences</taxon>
        <taxon>metagenomes</taxon>
        <taxon>ecological metagenomes</taxon>
    </lineage>
</organism>
<gene>
    <name evidence="3" type="ORF">METZ01_LOCUS245581</name>
</gene>
<dbReference type="Pfam" id="PF08421">
    <property type="entry name" value="Methyltransf_13"/>
    <property type="match status" value="1"/>
</dbReference>
<sequence>MTKINYEIIDKCRVCNSEINDVVIDLKDQALTGVFVKDGTKVPKCDMTLGICSNNSCQLVQILQAYDLSLLYGDNYGYESSLNQLMIDHLRSKAQFLDDYLELSNEDIVLDIGSNDATTLGFFPHVKKRIGVDIIGTNFLDKYQETDSILVPDFFPSSKLKEELNGEKVRLVSSYSCFYDLPDPVGFTRSIADILHEDGIWCLEQSYMPTMLDKLAFDTICHEHIEYYKLIDIKNICNQANLQIVDVSLNDVNGGSFSVIVAHPKRFERNANQIEKILNYERSLNWKKVYLEFNEKIENNKSLTIDLLKRLKREGKRVFGLGASTKGNVLLQHYSINNDLLEGIFEVNSNKFGQQTPATAINILDESKISDYDIDYLFVLPWHFKSFFVNHKKFKQYKLIFPLTELTIIGDK</sequence>
<dbReference type="InterPro" id="IPR029063">
    <property type="entry name" value="SAM-dependent_MTases_sf"/>
</dbReference>
<reference evidence="3" key="1">
    <citation type="submission" date="2018-05" db="EMBL/GenBank/DDBJ databases">
        <authorList>
            <person name="Lanie J.A."/>
            <person name="Ng W.-L."/>
            <person name="Kazmierczak K.M."/>
            <person name="Andrzejewski T.M."/>
            <person name="Davidsen T.M."/>
            <person name="Wayne K.J."/>
            <person name="Tettelin H."/>
            <person name="Glass J.I."/>
            <person name="Rusch D."/>
            <person name="Podicherti R."/>
            <person name="Tsui H.-C.T."/>
            <person name="Winkler M.E."/>
        </authorList>
    </citation>
    <scope>NUCLEOTIDE SEQUENCE</scope>
</reference>
<dbReference type="SUPFAM" id="SSF53335">
    <property type="entry name" value="S-adenosyl-L-methionine-dependent methyltransferases"/>
    <property type="match status" value="1"/>
</dbReference>
<evidence type="ECO:0008006" key="4">
    <source>
        <dbReference type="Google" id="ProtNLM"/>
    </source>
</evidence>
<dbReference type="AlphaFoldDB" id="A0A382I0H2"/>
<feature type="domain" description="C-methyltransferase" evidence="2">
    <location>
        <begin position="252"/>
        <end position="393"/>
    </location>
</feature>
<feature type="domain" description="Methyltransferase putative zinc binding" evidence="1">
    <location>
        <begin position="12"/>
        <end position="72"/>
    </location>
</feature>
<protein>
    <recommendedName>
        <fullName evidence="4">Methyltransferase putative zinc binding domain-containing protein</fullName>
    </recommendedName>
</protein>
<evidence type="ECO:0000313" key="3">
    <source>
        <dbReference type="EMBL" id="SVB92727.1"/>
    </source>
</evidence>
<proteinExistence type="predicted"/>
<dbReference type="InterPro" id="IPR013691">
    <property type="entry name" value="MeTrfase_14"/>
</dbReference>
<dbReference type="Pfam" id="PF08484">
    <property type="entry name" value="Methyltransf_14"/>
    <property type="match status" value="1"/>
</dbReference>
<accession>A0A382I0H2</accession>